<sequence>MLWKITDSAFGWKAAHDDDKDLLVVWHSKLRRHYSGADAWKQAVLLSIRPPSAHPLLRREGRP</sequence>
<reference evidence="1 2" key="1">
    <citation type="submission" date="2020-10" db="EMBL/GenBank/DDBJ databases">
        <title>Degradation of 1,4-Dioxane by Xanthobacter sp. YN2, via a Novel Group-2 Soluble Di-Iron Monooxygenase.</title>
        <authorList>
            <person name="Ma F."/>
            <person name="Wang Y."/>
            <person name="Yang J."/>
            <person name="Guo H."/>
            <person name="Su D."/>
            <person name="Yu L."/>
        </authorList>
    </citation>
    <scope>NUCLEOTIDE SEQUENCE [LARGE SCALE GENOMIC DNA]</scope>
    <source>
        <strain evidence="1 2">YN2</strain>
    </source>
</reference>
<dbReference type="RefSeq" id="WP_203193783.1">
    <property type="nucleotide sequence ID" value="NZ_CP063362.1"/>
</dbReference>
<dbReference type="AlphaFoldDB" id="A0A974PNK0"/>
<protein>
    <submittedName>
        <fullName evidence="1">Uncharacterized protein</fullName>
    </submittedName>
</protein>
<dbReference type="Proteomes" id="UP000596427">
    <property type="component" value="Chromosome"/>
</dbReference>
<dbReference type="KEGG" id="xdi:EZH22_29190"/>
<organism evidence="1 2">
    <name type="scientific">Xanthobacter dioxanivorans</name>
    <dbReference type="NCBI Taxonomy" id="2528964"/>
    <lineage>
        <taxon>Bacteria</taxon>
        <taxon>Pseudomonadati</taxon>
        <taxon>Pseudomonadota</taxon>
        <taxon>Alphaproteobacteria</taxon>
        <taxon>Hyphomicrobiales</taxon>
        <taxon>Xanthobacteraceae</taxon>
        <taxon>Xanthobacter</taxon>
    </lineage>
</organism>
<keyword evidence="2" id="KW-1185">Reference proteome</keyword>
<proteinExistence type="predicted"/>
<dbReference type="EMBL" id="CP063362">
    <property type="protein sequence ID" value="QRG06869.1"/>
    <property type="molecule type" value="Genomic_DNA"/>
</dbReference>
<gene>
    <name evidence="1" type="ORF">EZH22_29190</name>
</gene>
<accession>A0A974PNK0</accession>
<evidence type="ECO:0000313" key="2">
    <source>
        <dbReference type="Proteomes" id="UP000596427"/>
    </source>
</evidence>
<evidence type="ECO:0000313" key="1">
    <source>
        <dbReference type="EMBL" id="QRG06869.1"/>
    </source>
</evidence>
<name>A0A974PNK0_9HYPH</name>